<protein>
    <submittedName>
        <fullName evidence="12">GATA transcription factor 29-like</fullName>
    </submittedName>
</protein>
<dbReference type="RefSeq" id="XP_010466278.1">
    <property type="nucleotide sequence ID" value="XM_010467976.2"/>
</dbReference>
<evidence type="ECO:0000256" key="2">
    <source>
        <dbReference type="ARBA" id="ARBA00022771"/>
    </source>
</evidence>
<dbReference type="Proteomes" id="UP000694864">
    <property type="component" value="Chromosome 15"/>
</dbReference>
<dbReference type="Pfam" id="PF00320">
    <property type="entry name" value="GATA"/>
    <property type="match status" value="1"/>
</dbReference>
<keyword evidence="6" id="KW-0804">Transcription</keyword>
<dbReference type="PROSITE" id="PS50114">
    <property type="entry name" value="GATA_ZN_FINGER_2"/>
    <property type="match status" value="1"/>
</dbReference>
<evidence type="ECO:0000256" key="7">
    <source>
        <dbReference type="ARBA" id="ARBA00024019"/>
    </source>
</evidence>
<feature type="region of interest" description="Disordered" evidence="9">
    <location>
        <begin position="29"/>
        <end position="68"/>
    </location>
</feature>
<feature type="domain" description="GATA-type" evidence="10">
    <location>
        <begin position="192"/>
        <end position="221"/>
    </location>
</feature>
<dbReference type="Gene3D" id="3.30.50.10">
    <property type="entry name" value="Erythroid Transcription Factor GATA-1, subunit A"/>
    <property type="match status" value="1"/>
</dbReference>
<keyword evidence="5" id="KW-0238">DNA-binding</keyword>
<sequence>MENELDLTLKLGLPNSTVVETHLSLNTSTTTSTITDQGTTNTNVVDGGRGDHNNNNEGSRGGSSNNGGEVFNLRRSLWGDNEVINDQVARSNVDMNIRVYNYIFQQFVGAPNTLNVGPYPMPPSLRSAPAPAVTPEFVLIDVPTRRASRNNTELMANAWNETPSAHAKRLRGYGGYYSGGRGEGTLRKCTNVNCNAVTTPMWRRGPLGPKSLCNACGIKFRKEEERKAKRNRESLSLDN</sequence>
<keyword evidence="3" id="KW-0862">Zinc</keyword>
<evidence type="ECO:0000256" key="8">
    <source>
        <dbReference type="PROSITE-ProRule" id="PRU00094"/>
    </source>
</evidence>
<evidence type="ECO:0000259" key="10">
    <source>
        <dbReference type="PROSITE" id="PS50114"/>
    </source>
</evidence>
<dbReference type="GeneID" id="104746490"/>
<feature type="compositionally biased region" description="Low complexity" evidence="9">
    <location>
        <begin position="29"/>
        <end position="43"/>
    </location>
</feature>
<dbReference type="PANTHER" id="PTHR46813:SF16">
    <property type="entry name" value="GATA TRANSCRIPTION FACTOR 18"/>
    <property type="match status" value="1"/>
</dbReference>
<dbReference type="PANTHER" id="PTHR46813">
    <property type="entry name" value="GATA TRANSCRIPTION FACTOR 18"/>
    <property type="match status" value="1"/>
</dbReference>
<keyword evidence="1" id="KW-0479">Metal-binding</keyword>
<evidence type="ECO:0000256" key="6">
    <source>
        <dbReference type="ARBA" id="ARBA00023163"/>
    </source>
</evidence>
<accession>A0ABM0W689</accession>
<proteinExistence type="inferred from homology"/>
<dbReference type="SUPFAM" id="SSF57716">
    <property type="entry name" value="Glucocorticoid receptor-like (DNA-binding domain)"/>
    <property type="match status" value="1"/>
</dbReference>
<reference evidence="12" key="2">
    <citation type="submission" date="2025-08" db="UniProtKB">
        <authorList>
            <consortium name="RefSeq"/>
        </authorList>
    </citation>
    <scope>IDENTIFICATION</scope>
    <source>
        <tissue evidence="12">Leaf</tissue>
    </source>
</reference>
<evidence type="ECO:0000256" key="3">
    <source>
        <dbReference type="ARBA" id="ARBA00022833"/>
    </source>
</evidence>
<gene>
    <name evidence="12" type="primary">LOC104746490</name>
</gene>
<evidence type="ECO:0000256" key="5">
    <source>
        <dbReference type="ARBA" id="ARBA00023125"/>
    </source>
</evidence>
<keyword evidence="4" id="KW-0805">Transcription regulation</keyword>
<comment type="similarity">
    <text evidence="7">Belongs to the type IV zinc-finger family. Class B subfamily.</text>
</comment>
<evidence type="ECO:0000256" key="1">
    <source>
        <dbReference type="ARBA" id="ARBA00022723"/>
    </source>
</evidence>
<evidence type="ECO:0000313" key="12">
    <source>
        <dbReference type="RefSeq" id="XP_010466278.1"/>
    </source>
</evidence>
<name>A0ABM0W689_CAMSA</name>
<evidence type="ECO:0000313" key="11">
    <source>
        <dbReference type="Proteomes" id="UP000694864"/>
    </source>
</evidence>
<evidence type="ECO:0000256" key="4">
    <source>
        <dbReference type="ARBA" id="ARBA00023015"/>
    </source>
</evidence>
<dbReference type="CDD" id="cd00202">
    <property type="entry name" value="ZnF_GATA"/>
    <property type="match status" value="1"/>
</dbReference>
<reference evidence="11" key="1">
    <citation type="journal article" date="2014" name="Nat. Commun.">
        <title>The emerging biofuel crop Camelina sativa retains a highly undifferentiated hexaploid genome structure.</title>
        <authorList>
            <person name="Kagale S."/>
            <person name="Koh C."/>
            <person name="Nixon J."/>
            <person name="Bollina V."/>
            <person name="Clarke W.E."/>
            <person name="Tuteja R."/>
            <person name="Spillane C."/>
            <person name="Robinson S.J."/>
            <person name="Links M.G."/>
            <person name="Clarke C."/>
            <person name="Higgins E.E."/>
            <person name="Huebert T."/>
            <person name="Sharpe A.G."/>
            <person name="Parkin I.A."/>
        </authorList>
    </citation>
    <scope>NUCLEOTIDE SEQUENCE [LARGE SCALE GENOMIC DNA]</scope>
    <source>
        <strain evidence="11">cv. DH55</strain>
    </source>
</reference>
<dbReference type="InterPro" id="IPR000679">
    <property type="entry name" value="Znf_GATA"/>
</dbReference>
<dbReference type="SMART" id="SM00401">
    <property type="entry name" value="ZnF_GATA"/>
    <property type="match status" value="1"/>
</dbReference>
<keyword evidence="2 8" id="KW-0863">Zinc-finger</keyword>
<organism evidence="11 12">
    <name type="scientific">Camelina sativa</name>
    <name type="common">False flax</name>
    <name type="synonym">Myagrum sativum</name>
    <dbReference type="NCBI Taxonomy" id="90675"/>
    <lineage>
        <taxon>Eukaryota</taxon>
        <taxon>Viridiplantae</taxon>
        <taxon>Streptophyta</taxon>
        <taxon>Embryophyta</taxon>
        <taxon>Tracheophyta</taxon>
        <taxon>Spermatophyta</taxon>
        <taxon>Magnoliopsida</taxon>
        <taxon>eudicotyledons</taxon>
        <taxon>Gunneridae</taxon>
        <taxon>Pentapetalae</taxon>
        <taxon>rosids</taxon>
        <taxon>malvids</taxon>
        <taxon>Brassicales</taxon>
        <taxon>Brassicaceae</taxon>
        <taxon>Camelineae</taxon>
        <taxon>Camelina</taxon>
    </lineage>
</organism>
<keyword evidence="11" id="KW-1185">Reference proteome</keyword>
<evidence type="ECO:0000256" key="9">
    <source>
        <dbReference type="SAM" id="MobiDB-lite"/>
    </source>
</evidence>
<dbReference type="InterPro" id="IPR013088">
    <property type="entry name" value="Znf_NHR/GATA"/>
</dbReference>